<keyword evidence="7" id="KW-1133">Transmembrane helix</keyword>
<protein>
    <recommendedName>
        <fullName evidence="5">RxLR effector protein</fullName>
    </recommendedName>
</protein>
<keyword evidence="4" id="KW-0732">Signal</keyword>
<feature type="transmembrane region" description="Helical" evidence="7">
    <location>
        <begin position="34"/>
        <end position="56"/>
    </location>
</feature>
<comment type="domain">
    <text evidence="5">The RxLR-dEER motif acts to carry the protein into the host cell cytoplasm through binding to cell surface phosphatidylinositol-3-phosphate.</text>
</comment>
<comment type="caution">
    <text evidence="8">The sequence shown here is derived from an EMBL/GenBank/DDBJ whole genome shotgun (WGS) entry which is preliminary data.</text>
</comment>
<keyword evidence="9" id="KW-1185">Reference proteome</keyword>
<name>A0A9W6Y8R3_9STRA</name>
<keyword evidence="3 5" id="KW-0964">Secreted</keyword>
<keyword evidence="7" id="KW-0812">Transmembrane</keyword>
<gene>
    <name evidence="8" type="ORF">Pfra01_002413800</name>
</gene>
<evidence type="ECO:0000256" key="7">
    <source>
        <dbReference type="SAM" id="Phobius"/>
    </source>
</evidence>
<keyword evidence="7" id="KW-0472">Membrane</keyword>
<dbReference type="Proteomes" id="UP001165121">
    <property type="component" value="Unassembled WGS sequence"/>
</dbReference>
<dbReference type="InterPro" id="IPR031825">
    <property type="entry name" value="RXLR"/>
</dbReference>
<comment type="function">
    <text evidence="5">Effector that suppresses plant defense responses during pathogen infection.</text>
</comment>
<dbReference type="AlphaFoldDB" id="A0A9W6Y8R3"/>
<feature type="region of interest" description="Disordered" evidence="6">
    <location>
        <begin position="83"/>
        <end position="102"/>
    </location>
</feature>
<feature type="compositionally biased region" description="Basic and acidic residues" evidence="6">
    <location>
        <begin position="87"/>
        <end position="102"/>
    </location>
</feature>
<evidence type="ECO:0000256" key="5">
    <source>
        <dbReference type="RuleBase" id="RU367124"/>
    </source>
</evidence>
<evidence type="ECO:0000256" key="1">
    <source>
        <dbReference type="ARBA" id="ARBA00004613"/>
    </source>
</evidence>
<accession>A0A9W6Y8R3</accession>
<evidence type="ECO:0000256" key="6">
    <source>
        <dbReference type="SAM" id="MobiDB-lite"/>
    </source>
</evidence>
<evidence type="ECO:0000256" key="4">
    <source>
        <dbReference type="ARBA" id="ARBA00022729"/>
    </source>
</evidence>
<comment type="subcellular location">
    <subcellularLocation>
        <location evidence="1 5">Secreted</location>
    </subcellularLocation>
</comment>
<evidence type="ECO:0000256" key="2">
    <source>
        <dbReference type="ARBA" id="ARBA00010400"/>
    </source>
</evidence>
<organism evidence="8 9">
    <name type="scientific">Phytophthora fragariaefolia</name>
    <dbReference type="NCBI Taxonomy" id="1490495"/>
    <lineage>
        <taxon>Eukaryota</taxon>
        <taxon>Sar</taxon>
        <taxon>Stramenopiles</taxon>
        <taxon>Oomycota</taxon>
        <taxon>Peronosporomycetes</taxon>
        <taxon>Peronosporales</taxon>
        <taxon>Peronosporaceae</taxon>
        <taxon>Phytophthora</taxon>
    </lineage>
</organism>
<dbReference type="OrthoDB" id="125806at2759"/>
<sequence length="177" mass="19910">MRHSRGQRTSCTTTAAFLIPQFPSGLKTLPAMRLFNMNLVVLATVLLASGTAVSYADQASVLNVDVVHSSRVLSGEDKRFLRSHQTTGDEGKITEHDDEERSGGENLFSALKLSDMGKYANYRDKVFQRWKNYGHTVESVTEKRVPDSLIDAYKIYLQLRKNTGRVFGDGRRIIDPR</sequence>
<comment type="similarity">
    <text evidence="2 5">Belongs to the RxLR effector family.</text>
</comment>
<evidence type="ECO:0000313" key="8">
    <source>
        <dbReference type="EMBL" id="GMF56778.1"/>
    </source>
</evidence>
<dbReference type="EMBL" id="BSXT01004111">
    <property type="protein sequence ID" value="GMF56778.1"/>
    <property type="molecule type" value="Genomic_DNA"/>
</dbReference>
<reference evidence="8" key="1">
    <citation type="submission" date="2023-04" db="EMBL/GenBank/DDBJ databases">
        <title>Phytophthora fragariaefolia NBRC 109709.</title>
        <authorList>
            <person name="Ichikawa N."/>
            <person name="Sato H."/>
            <person name="Tonouchi N."/>
        </authorList>
    </citation>
    <scope>NUCLEOTIDE SEQUENCE</scope>
    <source>
        <strain evidence="8">NBRC 109709</strain>
    </source>
</reference>
<evidence type="ECO:0000256" key="3">
    <source>
        <dbReference type="ARBA" id="ARBA00022525"/>
    </source>
</evidence>
<dbReference type="Pfam" id="PF16810">
    <property type="entry name" value="RXLR"/>
    <property type="match status" value="1"/>
</dbReference>
<proteinExistence type="inferred from homology"/>
<evidence type="ECO:0000313" key="9">
    <source>
        <dbReference type="Proteomes" id="UP001165121"/>
    </source>
</evidence>
<dbReference type="GO" id="GO:0005576">
    <property type="term" value="C:extracellular region"/>
    <property type="evidence" value="ECO:0007669"/>
    <property type="project" value="UniProtKB-SubCell"/>
</dbReference>